<reference evidence="3 4" key="1">
    <citation type="submission" date="2024-02" db="EMBL/GenBank/DDBJ databases">
        <authorList>
            <person name="Vignale AGUSTIN F."/>
            <person name="Sosa J E."/>
            <person name="Modenutti C."/>
        </authorList>
    </citation>
    <scope>NUCLEOTIDE SEQUENCE [LARGE SCALE GENOMIC DNA]</scope>
</reference>
<proteinExistence type="inferred from homology"/>
<name>A0ABC8R2Q3_9AQUA</name>
<accession>A0ABC8R2Q3</accession>
<comment type="similarity">
    <text evidence="1">Belongs to the phytochrome family.</text>
</comment>
<dbReference type="SUPFAM" id="SSF55781">
    <property type="entry name" value="GAF domain-like"/>
    <property type="match status" value="1"/>
</dbReference>
<dbReference type="InterPro" id="IPR016132">
    <property type="entry name" value="Phyto_chromo_attachment"/>
</dbReference>
<gene>
    <name evidence="3" type="ORF">ILEXP_LOCUS6680</name>
</gene>
<evidence type="ECO:0000313" key="3">
    <source>
        <dbReference type="EMBL" id="CAK9139293.1"/>
    </source>
</evidence>
<dbReference type="Proteomes" id="UP001642360">
    <property type="component" value="Unassembled WGS sequence"/>
</dbReference>
<dbReference type="Gene3D" id="3.30.450.40">
    <property type="match status" value="1"/>
</dbReference>
<dbReference type="PROSITE" id="PS50046">
    <property type="entry name" value="PHYTOCHROME_2"/>
    <property type="match status" value="1"/>
</dbReference>
<dbReference type="InterPro" id="IPR029016">
    <property type="entry name" value="GAF-like_dom_sf"/>
</dbReference>
<evidence type="ECO:0000259" key="2">
    <source>
        <dbReference type="PROSITE" id="PS50046"/>
    </source>
</evidence>
<feature type="domain" description="Phytochrome chromophore attachment site" evidence="2">
    <location>
        <begin position="66"/>
        <end position="113"/>
    </location>
</feature>
<organism evidence="3 4">
    <name type="scientific">Ilex paraguariensis</name>
    <name type="common">yerba mate</name>
    <dbReference type="NCBI Taxonomy" id="185542"/>
    <lineage>
        <taxon>Eukaryota</taxon>
        <taxon>Viridiplantae</taxon>
        <taxon>Streptophyta</taxon>
        <taxon>Embryophyta</taxon>
        <taxon>Tracheophyta</taxon>
        <taxon>Spermatophyta</taxon>
        <taxon>Magnoliopsida</taxon>
        <taxon>eudicotyledons</taxon>
        <taxon>Gunneridae</taxon>
        <taxon>Pentapetalae</taxon>
        <taxon>asterids</taxon>
        <taxon>campanulids</taxon>
        <taxon>Aquifoliales</taxon>
        <taxon>Aquifoliaceae</taxon>
        <taxon>Ilex</taxon>
    </lineage>
</organism>
<dbReference type="EMBL" id="CAUOFW020000948">
    <property type="protein sequence ID" value="CAK9139293.1"/>
    <property type="molecule type" value="Genomic_DNA"/>
</dbReference>
<protein>
    <recommendedName>
        <fullName evidence="2">Phytochrome chromophore attachment site domain-containing protein</fullName>
    </recommendedName>
</protein>
<comment type="caution">
    <text evidence="3">The sequence shown here is derived from an EMBL/GenBank/DDBJ whole genome shotgun (WGS) entry which is preliminary data.</text>
</comment>
<dbReference type="AlphaFoldDB" id="A0ABC8R2Q3"/>
<feature type="non-terminal residue" evidence="3">
    <location>
        <position position="1"/>
    </location>
</feature>
<keyword evidence="4" id="KW-1185">Reference proteome</keyword>
<evidence type="ECO:0000313" key="4">
    <source>
        <dbReference type="Proteomes" id="UP001642360"/>
    </source>
</evidence>
<sequence length="113" mass="12668">YSADARLMAEFEQSGESGKSFNYSRSIWSLRTRVILQATLSLARAMLSQKLAVRAISRLQSLPGGDIGGLCDTVVEDVQKLTGYDRVLVYKFHDDDHGEVVSEIRRSDLEPYL</sequence>
<evidence type="ECO:0000256" key="1">
    <source>
        <dbReference type="ARBA" id="ARBA00008235"/>
    </source>
</evidence>